<dbReference type="PANTHER" id="PTHR34139">
    <property type="entry name" value="UPF0331 PROTEIN MJ0127"/>
    <property type="match status" value="1"/>
</dbReference>
<dbReference type="Pfam" id="PF01934">
    <property type="entry name" value="HepT-like"/>
    <property type="match status" value="1"/>
</dbReference>
<sequence>MSQNRDPESLLDIYNYGQQAIAFVASLTQEEFEEDDKSIAAVMYVVAIMGEATKRLSKEFRQQYDFIPWGDIAGMRDRLVHDYKNIDLDILWDIVNVEIPRLLAQIQPMIPSFEERSE</sequence>
<dbReference type="InterPro" id="IPR008201">
    <property type="entry name" value="HepT-like"/>
</dbReference>
<keyword evidence="1" id="KW-0597">Phosphoprotein</keyword>
<evidence type="ECO:0000256" key="4">
    <source>
        <dbReference type="ARBA" id="ARBA00022741"/>
    </source>
</evidence>
<dbReference type="PANTHER" id="PTHR34139:SF1">
    <property type="entry name" value="RNASE MJ1380-RELATED"/>
    <property type="match status" value="1"/>
</dbReference>
<dbReference type="EMBL" id="JACJPY010000028">
    <property type="protein sequence ID" value="MBD2150573.1"/>
    <property type="molecule type" value="Genomic_DNA"/>
</dbReference>
<dbReference type="InterPro" id="IPR051813">
    <property type="entry name" value="HepT_RNase_toxin"/>
</dbReference>
<keyword evidence="2" id="KW-1277">Toxin-antitoxin system</keyword>
<evidence type="ECO:0000256" key="2">
    <source>
        <dbReference type="ARBA" id="ARBA00022649"/>
    </source>
</evidence>
<dbReference type="AlphaFoldDB" id="A0A926Z6C6"/>
<dbReference type="GO" id="GO:0016787">
    <property type="term" value="F:hydrolase activity"/>
    <property type="evidence" value="ECO:0007669"/>
    <property type="project" value="UniProtKB-KW"/>
</dbReference>
<evidence type="ECO:0000256" key="3">
    <source>
        <dbReference type="ARBA" id="ARBA00022722"/>
    </source>
</evidence>
<evidence type="ECO:0000256" key="5">
    <source>
        <dbReference type="ARBA" id="ARBA00022801"/>
    </source>
</evidence>
<evidence type="ECO:0000313" key="6">
    <source>
        <dbReference type="EMBL" id="MBD2150573.1"/>
    </source>
</evidence>
<dbReference type="Proteomes" id="UP000631421">
    <property type="component" value="Unassembled WGS sequence"/>
</dbReference>
<dbReference type="GO" id="GO:0004540">
    <property type="term" value="F:RNA nuclease activity"/>
    <property type="evidence" value="ECO:0007669"/>
    <property type="project" value="InterPro"/>
</dbReference>
<gene>
    <name evidence="6" type="ORF">H6F44_10635</name>
</gene>
<accession>A0A926Z6C6</accession>
<protein>
    <submittedName>
        <fullName evidence="6">DUF86 domain-containing protein</fullName>
    </submittedName>
</protein>
<keyword evidence="5" id="KW-0378">Hydrolase</keyword>
<proteinExistence type="predicted"/>
<comment type="caution">
    <text evidence="6">The sequence shown here is derived from an EMBL/GenBank/DDBJ whole genome shotgun (WGS) entry which is preliminary data.</text>
</comment>
<organism evidence="6 7">
    <name type="scientific">Pseudanabaena cinerea FACHB-1277</name>
    <dbReference type="NCBI Taxonomy" id="2949581"/>
    <lineage>
        <taxon>Bacteria</taxon>
        <taxon>Bacillati</taxon>
        <taxon>Cyanobacteriota</taxon>
        <taxon>Cyanophyceae</taxon>
        <taxon>Pseudanabaenales</taxon>
        <taxon>Pseudanabaenaceae</taxon>
        <taxon>Pseudanabaena</taxon>
        <taxon>Pseudanabaena cinerea</taxon>
    </lineage>
</organism>
<dbReference type="GO" id="GO:0110001">
    <property type="term" value="C:toxin-antitoxin complex"/>
    <property type="evidence" value="ECO:0007669"/>
    <property type="project" value="InterPro"/>
</dbReference>
<keyword evidence="4" id="KW-0547">Nucleotide-binding</keyword>
<dbReference type="GO" id="GO:0000166">
    <property type="term" value="F:nucleotide binding"/>
    <property type="evidence" value="ECO:0007669"/>
    <property type="project" value="UniProtKB-KW"/>
</dbReference>
<evidence type="ECO:0000256" key="1">
    <source>
        <dbReference type="ARBA" id="ARBA00022553"/>
    </source>
</evidence>
<keyword evidence="7" id="KW-1185">Reference proteome</keyword>
<keyword evidence="3" id="KW-0540">Nuclease</keyword>
<name>A0A926Z6C6_9CYAN</name>
<evidence type="ECO:0000313" key="7">
    <source>
        <dbReference type="Proteomes" id="UP000631421"/>
    </source>
</evidence>
<reference evidence="6" key="2">
    <citation type="submission" date="2020-08" db="EMBL/GenBank/DDBJ databases">
        <authorList>
            <person name="Chen M."/>
            <person name="Teng W."/>
            <person name="Zhao L."/>
            <person name="Hu C."/>
            <person name="Zhou Y."/>
            <person name="Han B."/>
            <person name="Song L."/>
            <person name="Shu W."/>
        </authorList>
    </citation>
    <scope>NUCLEOTIDE SEQUENCE</scope>
    <source>
        <strain evidence="6">FACHB-1277</strain>
    </source>
</reference>
<dbReference type="RefSeq" id="WP_190350934.1">
    <property type="nucleotide sequence ID" value="NZ_JACJPY010000028.1"/>
</dbReference>
<reference evidence="6" key="1">
    <citation type="journal article" date="2015" name="ISME J.">
        <title>Draft Genome Sequence of Streptomyces incarnatus NRRL8089, which Produces the Nucleoside Antibiotic Sinefungin.</title>
        <authorList>
            <person name="Oshima K."/>
            <person name="Hattori M."/>
            <person name="Shimizu H."/>
            <person name="Fukuda K."/>
            <person name="Nemoto M."/>
            <person name="Inagaki K."/>
            <person name="Tamura T."/>
        </authorList>
    </citation>
    <scope>NUCLEOTIDE SEQUENCE</scope>
    <source>
        <strain evidence="6">FACHB-1277</strain>
    </source>
</reference>